<keyword evidence="1" id="KW-1015">Disulfide bond</keyword>
<dbReference type="Proteomes" id="UP000182057">
    <property type="component" value="Unassembled WGS sequence"/>
</dbReference>
<dbReference type="Gene3D" id="2.60.120.230">
    <property type="match status" value="1"/>
</dbReference>
<proteinExistence type="predicted"/>
<evidence type="ECO:0000313" key="4">
    <source>
        <dbReference type="EMBL" id="SCQ23178.1"/>
    </source>
</evidence>
<dbReference type="GO" id="GO:0016715">
    <property type="term" value="F:oxidoreductase activity, acting on paired donors, with incorporation or reduction of molecular oxygen, reduced ascorbate as one donor, and incorporation of one atom of oxygen"/>
    <property type="evidence" value="ECO:0007669"/>
    <property type="project" value="InterPro"/>
</dbReference>
<dbReference type="InterPro" id="IPR043022">
    <property type="entry name" value="PngaseF_N_sf"/>
</dbReference>
<evidence type="ECO:0000259" key="2">
    <source>
        <dbReference type="SMART" id="SM01290"/>
    </source>
</evidence>
<dbReference type="AlphaFoldDB" id="A0A1D3UPV6"/>
<evidence type="ECO:0000313" key="5">
    <source>
        <dbReference type="Proteomes" id="UP000182057"/>
    </source>
</evidence>
<dbReference type="InterPro" id="IPR015197">
    <property type="entry name" value="PngaseF_C"/>
</dbReference>
<evidence type="ECO:0000313" key="3">
    <source>
        <dbReference type="EMBL" id="PDP44283.1"/>
    </source>
</evidence>
<dbReference type="InterPro" id="IPR008977">
    <property type="entry name" value="PHM/PNGase_F_dom_sf"/>
</dbReference>
<evidence type="ECO:0000313" key="6">
    <source>
        <dbReference type="Proteomes" id="UP000219259"/>
    </source>
</evidence>
<evidence type="ECO:0000256" key="1">
    <source>
        <dbReference type="ARBA" id="ARBA00023157"/>
    </source>
</evidence>
<dbReference type="Pfam" id="PF09113">
    <property type="entry name" value="N-glycanase_C"/>
    <property type="match status" value="1"/>
</dbReference>
<dbReference type="Pfam" id="PF09112">
    <property type="entry name" value="N-glycanase_N"/>
    <property type="match status" value="1"/>
</dbReference>
<reference evidence="4 5" key="1">
    <citation type="submission" date="2016-09" db="EMBL/GenBank/DDBJ databases">
        <authorList>
            <person name="Capua I."/>
            <person name="De Benedictis P."/>
            <person name="Joannis T."/>
            <person name="Lombin L.H."/>
            <person name="Cattoli G."/>
        </authorList>
    </citation>
    <scope>NUCLEOTIDE SEQUENCE [LARGE SCALE GENOMIC DNA]</scope>
    <source>
        <strain evidence="4 5">UB20</strain>
    </source>
</reference>
<dbReference type="Proteomes" id="UP000219259">
    <property type="component" value="Unassembled WGS sequence"/>
</dbReference>
<sequence length="401" mass="46168">MKTFYLCILLWTSGCLLVSGQTVRVFDNERICFDPNLYQKNYIYTDSNKIIHLTNGRIILKKIALPFHEQNLQMKLTAHITLSSDGDPWDKTGSCFIIPHNSEIHMINIAKGEKQYPLVDSMKYENLKGIVASEKYQPVIELMRFMTPFGVGYYSKNDSSESKQKPVYIDRWAENVEWSEDITHLYSIFKDSVYVGIYIDTWTKEGFLVNLDIDIEVFGKKTKEISVNPIINTVYYMGQSYPDIFCRKDLEASFHIPPKAKNVRIKYIATGHGGHSGGDEFKPTEHSIYVDNSEVFRFIPWRNDCASFRRYNPSAGVWLVKRMASYIGEKGYEEKEIEESLASSDLSRSNWCPGSLVSPIEIPLNMDSGTHIIRFSIPQAQASHGEKLNHWLISAYIVWEE</sequence>
<dbReference type="SUPFAM" id="SSF49742">
    <property type="entry name" value="PHM/PNGase F"/>
    <property type="match status" value="1"/>
</dbReference>
<dbReference type="PROSITE" id="PS51257">
    <property type="entry name" value="PROKAR_LIPOPROTEIN"/>
    <property type="match status" value="1"/>
</dbReference>
<dbReference type="SMART" id="SM01290">
    <property type="entry name" value="N-glycanase_N"/>
    <property type="match status" value="1"/>
</dbReference>
<name>A0A1D3UPV6_TANFO</name>
<organism evidence="4 5">
    <name type="scientific">Tannerella forsythia</name>
    <name type="common">Bacteroides forsythus</name>
    <dbReference type="NCBI Taxonomy" id="28112"/>
    <lineage>
        <taxon>Bacteria</taxon>
        <taxon>Pseudomonadati</taxon>
        <taxon>Bacteroidota</taxon>
        <taxon>Bacteroidia</taxon>
        <taxon>Bacteroidales</taxon>
        <taxon>Tannerellaceae</taxon>
        <taxon>Tannerella</taxon>
    </lineage>
</organism>
<dbReference type="InterPro" id="IPR015196">
    <property type="entry name" value="PngaseF_N"/>
</dbReference>
<dbReference type="OMA" id="GVWIDTW"/>
<reference evidence="3 6" key="2">
    <citation type="submission" date="2017-09" db="EMBL/GenBank/DDBJ databases">
        <title>Phase variable restriction modification systems are present in the genome sequences of periodontal pathogens Prevotella intermedia, Tannerella forsythia and Porphyromonas gingivalis.</title>
        <authorList>
            <person name="Haigh R.D."/>
            <person name="Crawford L."/>
            <person name="Ralph J."/>
            <person name="Wanford J."/>
            <person name="Vartoukian S.R."/>
            <person name="Hijazib K."/>
            <person name="Wade W."/>
            <person name="Oggioni M.R."/>
        </authorList>
    </citation>
    <scope>NUCLEOTIDE SEQUENCE [LARGE SCALE GENOMIC DNA]</scope>
    <source>
        <strain evidence="3 6">WW11663</strain>
    </source>
</reference>
<accession>A0A1D3UPV6</accession>
<dbReference type="RefSeq" id="WP_014225594.1">
    <property type="nucleotide sequence ID" value="NZ_CALHNL010000078.1"/>
</dbReference>
<dbReference type="EMBL" id="NSLJ01000008">
    <property type="protein sequence ID" value="PDP44283.1"/>
    <property type="molecule type" value="Genomic_DNA"/>
</dbReference>
<dbReference type="Gene3D" id="2.60.120.1570">
    <property type="entry name" value="Peptide-N-glycosidase F, N-terminal domain"/>
    <property type="match status" value="1"/>
</dbReference>
<dbReference type="InterPro" id="IPR014784">
    <property type="entry name" value="Cu2_ascorb_mOase-like_C"/>
</dbReference>
<protein>
    <submittedName>
        <fullName evidence="3">N-glycanase</fullName>
    </submittedName>
</protein>
<dbReference type="EMBL" id="FMMM01000067">
    <property type="protein sequence ID" value="SCQ23178.1"/>
    <property type="molecule type" value="Genomic_DNA"/>
</dbReference>
<feature type="domain" description="Peptide-N-glycosidase F N-terminal" evidence="2">
    <location>
        <begin position="22"/>
        <end position="215"/>
    </location>
</feature>
<dbReference type="OrthoDB" id="6281169at2"/>
<dbReference type="GeneID" id="34759335"/>
<gene>
    <name evidence="3" type="ORF">CLI86_04360</name>
    <name evidence="4" type="ORF">TFUB20_01975</name>
</gene>